<sequence>MARRLSFGVRLAVQGEMGATSSGFDYALEMARIAEDLGFDSAWIPDHVENAHLDRSKPILEHWTTITAIGALTKRIRLGGHSLNNNLRHPGLTAKIAATLDHITGGRVIIAPGSGWFRSELESYGFEWDEHDGRSRRMYEACEVMQKLFTEEVTTYAGYHYRFKDAYCNPKPVQRPWPPFWIAGDSERTREIIHDFADCWFMYSKPPEQVAALVEPMRARRGPDRPLEVAVSAVYLSGDGEDEIMRWARMYAKEREHRFPVPPTVQDILDSNLLGDEGRIRERLDRWIDAGVNHVVIQPMPPIDGMRRFGERILPAYA</sequence>
<dbReference type="Pfam" id="PF00296">
    <property type="entry name" value="Bac_luciferase"/>
    <property type="match status" value="1"/>
</dbReference>
<reference evidence="6 7" key="1">
    <citation type="submission" date="2020-05" db="EMBL/GenBank/DDBJ databases">
        <title>Azospirillum oleiclasticum sp. nov, a nitrogen-fixing and heavy crude oil-emulsifying bacterium isolated from the crude oil of Yumen Oilfield.</title>
        <authorList>
            <person name="Wu D."/>
            <person name="Cai M."/>
            <person name="Zhang X."/>
        </authorList>
    </citation>
    <scope>NUCLEOTIDE SEQUENCE [LARGE SCALE GENOMIC DNA]</scope>
    <source>
        <strain evidence="6 7">ROY-1-1-2</strain>
    </source>
</reference>
<organism evidence="6 7">
    <name type="scientific">Azospirillum oleiclasticum</name>
    <dbReference type="NCBI Taxonomy" id="2735135"/>
    <lineage>
        <taxon>Bacteria</taxon>
        <taxon>Pseudomonadati</taxon>
        <taxon>Pseudomonadota</taxon>
        <taxon>Alphaproteobacteria</taxon>
        <taxon>Rhodospirillales</taxon>
        <taxon>Azospirillaceae</taxon>
        <taxon>Azospirillum</taxon>
    </lineage>
</organism>
<dbReference type="EMBL" id="JABFDB010000006">
    <property type="protein sequence ID" value="NYZ20083.1"/>
    <property type="molecule type" value="Genomic_DNA"/>
</dbReference>
<dbReference type="PANTHER" id="PTHR42847:SF4">
    <property type="entry name" value="ALKANESULFONATE MONOOXYGENASE-RELATED"/>
    <property type="match status" value="1"/>
</dbReference>
<name>A0ABX2T728_9PROT</name>
<keyword evidence="2" id="KW-0288">FMN</keyword>
<proteinExistence type="predicted"/>
<evidence type="ECO:0000259" key="5">
    <source>
        <dbReference type="Pfam" id="PF00296"/>
    </source>
</evidence>
<keyword evidence="7" id="KW-1185">Reference proteome</keyword>
<evidence type="ECO:0000256" key="4">
    <source>
        <dbReference type="ARBA" id="ARBA00023033"/>
    </source>
</evidence>
<feature type="domain" description="Luciferase-like" evidence="5">
    <location>
        <begin position="13"/>
        <end position="255"/>
    </location>
</feature>
<dbReference type="SUPFAM" id="SSF51679">
    <property type="entry name" value="Bacterial luciferase-like"/>
    <property type="match status" value="1"/>
</dbReference>
<dbReference type="PANTHER" id="PTHR42847">
    <property type="entry name" value="ALKANESULFONATE MONOOXYGENASE"/>
    <property type="match status" value="1"/>
</dbReference>
<dbReference type="Proteomes" id="UP000584642">
    <property type="component" value="Unassembled WGS sequence"/>
</dbReference>
<dbReference type="InterPro" id="IPR011251">
    <property type="entry name" value="Luciferase-like_dom"/>
</dbReference>
<dbReference type="InterPro" id="IPR050172">
    <property type="entry name" value="SsuD_RutA_monooxygenase"/>
</dbReference>
<comment type="caution">
    <text evidence="6">The sequence shown here is derived from an EMBL/GenBank/DDBJ whole genome shotgun (WGS) entry which is preliminary data.</text>
</comment>
<evidence type="ECO:0000256" key="3">
    <source>
        <dbReference type="ARBA" id="ARBA00023002"/>
    </source>
</evidence>
<keyword evidence="4" id="KW-0503">Monooxygenase</keyword>
<dbReference type="RefSeq" id="WP_180281857.1">
    <property type="nucleotide sequence ID" value="NZ_JABFDB010000006.1"/>
</dbReference>
<evidence type="ECO:0000256" key="1">
    <source>
        <dbReference type="ARBA" id="ARBA00022630"/>
    </source>
</evidence>
<keyword evidence="1" id="KW-0285">Flavoprotein</keyword>
<gene>
    <name evidence="6" type="ORF">HND93_10185</name>
</gene>
<evidence type="ECO:0000313" key="7">
    <source>
        <dbReference type="Proteomes" id="UP000584642"/>
    </source>
</evidence>
<dbReference type="InterPro" id="IPR036661">
    <property type="entry name" value="Luciferase-like_sf"/>
</dbReference>
<protein>
    <submittedName>
        <fullName evidence="6">LLM class flavin-dependent oxidoreductase</fullName>
    </submittedName>
</protein>
<accession>A0ABX2T728</accession>
<dbReference type="Gene3D" id="3.20.20.30">
    <property type="entry name" value="Luciferase-like domain"/>
    <property type="match status" value="1"/>
</dbReference>
<keyword evidence="3" id="KW-0560">Oxidoreductase</keyword>
<evidence type="ECO:0000313" key="6">
    <source>
        <dbReference type="EMBL" id="NYZ20083.1"/>
    </source>
</evidence>
<evidence type="ECO:0000256" key="2">
    <source>
        <dbReference type="ARBA" id="ARBA00022643"/>
    </source>
</evidence>